<reference evidence="7" key="1">
    <citation type="submission" date="2016-10" db="EMBL/GenBank/DDBJ databases">
        <authorList>
            <person name="Varghese N."/>
            <person name="Submissions S."/>
        </authorList>
    </citation>
    <scope>NUCLEOTIDE SEQUENCE [LARGE SCALE GENOMIC DNA]</scope>
    <source>
        <strain evidence="7">DSM 1551</strain>
    </source>
</reference>
<protein>
    <submittedName>
        <fullName evidence="6">ABC-2 type transport system ATP-binding protein</fullName>
    </submittedName>
</protein>
<evidence type="ECO:0000256" key="2">
    <source>
        <dbReference type="ARBA" id="ARBA00022448"/>
    </source>
</evidence>
<sequence>MKQEILKTKDLIKKYKDNIVLNKVNITINKGDIYGLVGSNGAGKSTLMNVISSLTMKDSGKVYLFGKEIAQNRDSRNRIGCMIENPAFYPNLSAYDNLKYYCILKGIIDHEKIHEVLRKVKLDNTRKKKFKQFSLGMKQRLGIALAILNNPDFIILDEPINGLDPLGISEIRETLLQLQQENITILISSHILSELYLVANKFGFLEGGKIIKELSKEQLDNECSRCLSIKVNDIKKTCVLLEEKLNTTNYKVLNEQEIRLYD</sequence>
<dbReference type="AlphaFoldDB" id="A0A1I0F4D2"/>
<keyword evidence="4 6" id="KW-0067">ATP-binding</keyword>
<dbReference type="GeneID" id="78288458"/>
<dbReference type="PANTHER" id="PTHR43335">
    <property type="entry name" value="ABC TRANSPORTER, ATP-BINDING PROTEIN"/>
    <property type="match status" value="1"/>
</dbReference>
<dbReference type="InterPro" id="IPR003593">
    <property type="entry name" value="AAA+_ATPase"/>
</dbReference>
<dbReference type="PROSITE" id="PS00211">
    <property type="entry name" value="ABC_TRANSPORTER_1"/>
    <property type="match status" value="1"/>
</dbReference>
<organism evidence="6 7">
    <name type="scientific">Thomasclavelia cocleata</name>
    <dbReference type="NCBI Taxonomy" id="69824"/>
    <lineage>
        <taxon>Bacteria</taxon>
        <taxon>Bacillati</taxon>
        <taxon>Bacillota</taxon>
        <taxon>Erysipelotrichia</taxon>
        <taxon>Erysipelotrichales</taxon>
        <taxon>Coprobacillaceae</taxon>
        <taxon>Thomasclavelia</taxon>
    </lineage>
</organism>
<dbReference type="SMART" id="SM00382">
    <property type="entry name" value="AAA"/>
    <property type="match status" value="1"/>
</dbReference>
<dbReference type="GO" id="GO:0005524">
    <property type="term" value="F:ATP binding"/>
    <property type="evidence" value="ECO:0007669"/>
    <property type="project" value="UniProtKB-KW"/>
</dbReference>
<dbReference type="RefSeq" id="WP_244881282.1">
    <property type="nucleotide sequence ID" value="NZ_FOIN01000016.1"/>
</dbReference>
<keyword evidence="2" id="KW-0813">Transport</keyword>
<proteinExistence type="inferred from homology"/>
<dbReference type="InterPro" id="IPR027417">
    <property type="entry name" value="P-loop_NTPase"/>
</dbReference>
<evidence type="ECO:0000256" key="1">
    <source>
        <dbReference type="ARBA" id="ARBA00005417"/>
    </source>
</evidence>
<dbReference type="Gene3D" id="3.40.50.300">
    <property type="entry name" value="P-loop containing nucleotide triphosphate hydrolases"/>
    <property type="match status" value="1"/>
</dbReference>
<dbReference type="PROSITE" id="PS50893">
    <property type="entry name" value="ABC_TRANSPORTER_2"/>
    <property type="match status" value="1"/>
</dbReference>
<comment type="similarity">
    <text evidence="1">Belongs to the ABC transporter superfamily.</text>
</comment>
<evidence type="ECO:0000259" key="5">
    <source>
        <dbReference type="PROSITE" id="PS50893"/>
    </source>
</evidence>
<name>A0A1I0F4D2_9FIRM</name>
<accession>A0A1I0F4D2</accession>
<dbReference type="EMBL" id="FOIN01000016">
    <property type="protein sequence ID" value="SET51899.1"/>
    <property type="molecule type" value="Genomic_DNA"/>
</dbReference>
<evidence type="ECO:0000313" key="7">
    <source>
        <dbReference type="Proteomes" id="UP000198558"/>
    </source>
</evidence>
<evidence type="ECO:0000313" key="6">
    <source>
        <dbReference type="EMBL" id="SET51899.1"/>
    </source>
</evidence>
<dbReference type="Proteomes" id="UP000198558">
    <property type="component" value="Unassembled WGS sequence"/>
</dbReference>
<dbReference type="PANTHER" id="PTHR43335:SF8">
    <property type="entry name" value="ABC TRANSPORTER, ATP-BINDING PROTEIN"/>
    <property type="match status" value="1"/>
</dbReference>
<dbReference type="GO" id="GO:0016887">
    <property type="term" value="F:ATP hydrolysis activity"/>
    <property type="evidence" value="ECO:0007669"/>
    <property type="project" value="InterPro"/>
</dbReference>
<dbReference type="SUPFAM" id="SSF52540">
    <property type="entry name" value="P-loop containing nucleoside triphosphate hydrolases"/>
    <property type="match status" value="1"/>
</dbReference>
<gene>
    <name evidence="6" type="ORF">SAMN04489758_1162</name>
</gene>
<feature type="domain" description="ABC transporter" evidence="5">
    <location>
        <begin position="6"/>
        <end position="232"/>
    </location>
</feature>
<evidence type="ECO:0000256" key="3">
    <source>
        <dbReference type="ARBA" id="ARBA00022741"/>
    </source>
</evidence>
<evidence type="ECO:0000256" key="4">
    <source>
        <dbReference type="ARBA" id="ARBA00022840"/>
    </source>
</evidence>
<keyword evidence="3" id="KW-0547">Nucleotide-binding</keyword>
<dbReference type="InterPro" id="IPR017871">
    <property type="entry name" value="ABC_transporter-like_CS"/>
</dbReference>
<dbReference type="Pfam" id="PF00005">
    <property type="entry name" value="ABC_tran"/>
    <property type="match status" value="1"/>
</dbReference>
<keyword evidence="7" id="KW-1185">Reference proteome</keyword>
<dbReference type="InterPro" id="IPR003439">
    <property type="entry name" value="ABC_transporter-like_ATP-bd"/>
</dbReference>